<gene>
    <name evidence="3" type="ORF">SeMB42_g01150</name>
</gene>
<keyword evidence="2" id="KW-0472">Membrane</keyword>
<evidence type="ECO:0000313" key="3">
    <source>
        <dbReference type="EMBL" id="TPX52830.1"/>
    </source>
</evidence>
<evidence type="ECO:0000313" key="4">
    <source>
        <dbReference type="Proteomes" id="UP000317494"/>
    </source>
</evidence>
<keyword evidence="2" id="KW-0812">Transmembrane</keyword>
<protein>
    <submittedName>
        <fullName evidence="3">Uncharacterized protein</fullName>
    </submittedName>
</protein>
<accession>A0A507DPL3</accession>
<proteinExistence type="predicted"/>
<feature type="transmembrane region" description="Helical" evidence="2">
    <location>
        <begin position="366"/>
        <end position="387"/>
    </location>
</feature>
<dbReference type="STRING" id="286115.A0A507DPL3"/>
<dbReference type="VEuPathDB" id="FungiDB:SeMB42_g01150"/>
<feature type="compositionally biased region" description="Polar residues" evidence="1">
    <location>
        <begin position="353"/>
        <end position="362"/>
    </location>
</feature>
<organism evidence="3 4">
    <name type="scientific">Synchytrium endobioticum</name>
    <dbReference type="NCBI Taxonomy" id="286115"/>
    <lineage>
        <taxon>Eukaryota</taxon>
        <taxon>Fungi</taxon>
        <taxon>Fungi incertae sedis</taxon>
        <taxon>Chytridiomycota</taxon>
        <taxon>Chytridiomycota incertae sedis</taxon>
        <taxon>Chytridiomycetes</taxon>
        <taxon>Synchytriales</taxon>
        <taxon>Synchytriaceae</taxon>
        <taxon>Synchytrium</taxon>
    </lineage>
</organism>
<keyword evidence="2" id="KW-1133">Transmembrane helix</keyword>
<feature type="region of interest" description="Disordered" evidence="1">
    <location>
        <begin position="328"/>
        <end position="362"/>
    </location>
</feature>
<dbReference type="EMBL" id="QEAN01000027">
    <property type="protein sequence ID" value="TPX52830.1"/>
    <property type="molecule type" value="Genomic_DNA"/>
</dbReference>
<feature type="compositionally biased region" description="Low complexity" evidence="1">
    <location>
        <begin position="332"/>
        <end position="352"/>
    </location>
</feature>
<keyword evidence="4" id="KW-1185">Reference proteome</keyword>
<evidence type="ECO:0000256" key="2">
    <source>
        <dbReference type="SAM" id="Phobius"/>
    </source>
</evidence>
<dbReference type="Proteomes" id="UP000317494">
    <property type="component" value="Unassembled WGS sequence"/>
</dbReference>
<sequence>MCARGDPLKVKVWGDGKQDMWIAWTVRSYSSDLWTWQCPGGGTLDKLVAGCTAKTAKPATHKLHKGRLIEPHQRVSVSGAAYTEKRACCLGGRSAPHSSVVFNISCKDEAVSMRHTTTLNWISRLAIVFVCLWTFVAAHYTCLERDEVGQEDDVLTTAFPYPEILPTPTPDATPSVVLPAPVQVTPFPIITPVIEPPDAIPTDIIPTPTIAEDVPYQVPATPDPTMPIETPVPTDAAPLPTMTPPNADAAAASPTMDAPGVLMTSGDVDAAPLPMASPTNTDAAAASPTMDAPVLAMSPDEATNMPSATIAAPMPSQSAVTLAPNQIAAPLNGDTNSNGDTTGANGTAGITTPAESSGSSLPPSNIAVVTIGTVAVVGSVALIGYFVTGTTLFRRRGADAAAALSLSKDNMSGGVAINRTRAYPWSNDNGAAVERGVPPPAIVTGTTATAAGAAATGRVSAERRLPAHYPRPTTMYQDRVVVEPFNAHFQQAQRAPTARPSIRDLQKSNIPPWLGSPTWIENVANAPAGQPSAQTRTPNNAELRKLWILNQQPQQQV</sequence>
<dbReference type="AlphaFoldDB" id="A0A507DPL3"/>
<name>A0A507DPL3_9FUNG</name>
<comment type="caution">
    <text evidence="3">The sequence shown here is derived from an EMBL/GenBank/DDBJ whole genome shotgun (WGS) entry which is preliminary data.</text>
</comment>
<evidence type="ECO:0000256" key="1">
    <source>
        <dbReference type="SAM" id="MobiDB-lite"/>
    </source>
</evidence>
<reference evidence="3 4" key="1">
    <citation type="journal article" date="2019" name="Sci. Rep.">
        <title>Comparative genomics of chytrid fungi reveal insights into the obligate biotrophic and pathogenic lifestyle of Synchytrium endobioticum.</title>
        <authorList>
            <person name="van de Vossenberg B.T.L.H."/>
            <person name="Warris S."/>
            <person name="Nguyen H.D.T."/>
            <person name="van Gent-Pelzer M.P.E."/>
            <person name="Joly D.L."/>
            <person name="van de Geest H.C."/>
            <person name="Bonants P.J.M."/>
            <person name="Smith D.S."/>
            <person name="Levesque C.A."/>
            <person name="van der Lee T.A.J."/>
        </authorList>
    </citation>
    <scope>NUCLEOTIDE SEQUENCE [LARGE SCALE GENOMIC DNA]</scope>
    <source>
        <strain evidence="3 4">MB42</strain>
    </source>
</reference>